<sequence>MTTAKYKWSAAAVLMAAGLLLSATPAVAQQGLDQELSEYWTSDRDLEVLTDRLYQREGRIGAGLYAGLLSSEPFFYYIPVGARVSYHFSDQLGVEVGGAFMDAPGVLSHNTQLTDFLITDRGEAAFDTGLDTEDRFLWRANALVMWSPFYGKLALLQRKLAHFDLNVAAGLGVGGVERPDLAREELSNEVTIEAVLGAGAHFFVTPDLTVRLDGRGYIYRGAEFTDNQDSFFGQIRMPVEFLVGASYHF</sequence>
<keyword evidence="3" id="KW-1185">Reference proteome</keyword>
<evidence type="ECO:0008006" key="4">
    <source>
        <dbReference type="Google" id="ProtNLM"/>
    </source>
</evidence>
<dbReference type="InterPro" id="IPR030820">
    <property type="entry name" value="OMP_myx_plus_Proteobacteria"/>
</dbReference>
<feature type="chain" id="PRO_5016411740" description="Outer membrane protein beta-barrel domain-containing protein" evidence="1">
    <location>
        <begin position="29"/>
        <end position="249"/>
    </location>
</feature>
<protein>
    <recommendedName>
        <fullName evidence="4">Outer membrane protein beta-barrel domain-containing protein</fullName>
    </recommendedName>
</protein>
<reference evidence="2 3" key="1">
    <citation type="submission" date="2018-05" db="EMBL/GenBank/DDBJ databases">
        <title>Lujinxingia marina gen. nov. sp. nov., a new facultative anaerobic member of the class Deltaproteobacteria, and proposal of Lujinxingaceae fam. nov.</title>
        <authorList>
            <person name="Li C.-M."/>
        </authorList>
    </citation>
    <scope>NUCLEOTIDE SEQUENCE [LARGE SCALE GENOMIC DNA]</scope>
    <source>
        <strain evidence="2 3">B210</strain>
    </source>
</reference>
<evidence type="ECO:0000313" key="3">
    <source>
        <dbReference type="Proteomes" id="UP000249169"/>
    </source>
</evidence>
<dbReference type="NCBIfam" id="TIGR04565">
    <property type="entry name" value="OMP_myx_plus"/>
    <property type="match status" value="1"/>
</dbReference>
<dbReference type="EMBL" id="QHKO01000001">
    <property type="protein sequence ID" value="RAL24851.1"/>
    <property type="molecule type" value="Genomic_DNA"/>
</dbReference>
<evidence type="ECO:0000256" key="1">
    <source>
        <dbReference type="SAM" id="SignalP"/>
    </source>
</evidence>
<accession>A0A328CCD4</accession>
<proteinExistence type="predicted"/>
<keyword evidence="1" id="KW-0732">Signal</keyword>
<comment type="caution">
    <text evidence="2">The sequence shown here is derived from an EMBL/GenBank/DDBJ whole genome shotgun (WGS) entry which is preliminary data.</text>
</comment>
<dbReference type="AlphaFoldDB" id="A0A328CCD4"/>
<feature type="signal peptide" evidence="1">
    <location>
        <begin position="1"/>
        <end position="28"/>
    </location>
</feature>
<name>A0A328CCD4_9DELT</name>
<dbReference type="RefSeq" id="WP_111728023.1">
    <property type="nucleotide sequence ID" value="NZ_QHKO01000001.1"/>
</dbReference>
<gene>
    <name evidence="2" type="ORF">DL240_01170</name>
</gene>
<organism evidence="2 3">
    <name type="scientific">Lujinxingia litoralis</name>
    <dbReference type="NCBI Taxonomy" id="2211119"/>
    <lineage>
        <taxon>Bacteria</taxon>
        <taxon>Deltaproteobacteria</taxon>
        <taxon>Bradymonadales</taxon>
        <taxon>Lujinxingiaceae</taxon>
        <taxon>Lujinxingia</taxon>
    </lineage>
</organism>
<dbReference type="SUPFAM" id="SSF56925">
    <property type="entry name" value="OMPA-like"/>
    <property type="match status" value="1"/>
</dbReference>
<evidence type="ECO:0000313" key="2">
    <source>
        <dbReference type="EMBL" id="RAL24851.1"/>
    </source>
</evidence>
<dbReference type="OrthoDB" id="5495025at2"/>
<dbReference type="Proteomes" id="UP000249169">
    <property type="component" value="Unassembled WGS sequence"/>
</dbReference>
<dbReference type="InterPro" id="IPR011250">
    <property type="entry name" value="OMP/PagP_B-barrel"/>
</dbReference>